<evidence type="ECO:0008006" key="3">
    <source>
        <dbReference type="Google" id="ProtNLM"/>
    </source>
</evidence>
<dbReference type="InParanoid" id="F1ZCE4"/>
<dbReference type="Pfam" id="PF05359">
    <property type="entry name" value="DUF748"/>
    <property type="match status" value="1"/>
</dbReference>
<dbReference type="GO" id="GO:0090313">
    <property type="term" value="P:regulation of protein targeting to membrane"/>
    <property type="evidence" value="ECO:0007669"/>
    <property type="project" value="TreeGrafter"/>
</dbReference>
<dbReference type="GO" id="GO:0005886">
    <property type="term" value="C:plasma membrane"/>
    <property type="evidence" value="ECO:0007669"/>
    <property type="project" value="TreeGrafter"/>
</dbReference>
<protein>
    <recommendedName>
        <fullName evidence="3">DUF748 domain-containing protein</fullName>
    </recommendedName>
</protein>
<dbReference type="AlphaFoldDB" id="F1ZCE4"/>
<dbReference type="HOGENOM" id="CLU_005680_0_0_5"/>
<dbReference type="PANTHER" id="PTHR30441">
    <property type="entry name" value="DUF748 DOMAIN-CONTAINING PROTEIN"/>
    <property type="match status" value="1"/>
</dbReference>
<accession>F1ZCE4</accession>
<name>F1ZCE4_9SPHN</name>
<sequence length="1036" mass="109756">MAPARRKWWIAPAVLILLVLGYLAAGYWLVPRVLRSQAVGWTHDRLHKRLALGEIRFDPLRFTLDIDSIAVDDPTHPMVALGHLHLKMAPLSVFEKAWHLPEVGLDRPAVDAIVRRDGSLNLAELIPPSTGEATKPLALRIDRLTIAGGQVAFADLSLPLQPRSRLEPVTFTLKDLRTSASGSGDFTFAAASDAGERFDWRGRLSLTPLGSTGSFAVADLRADTLYRYLSPWLPVIPTSGKASAAGRYAVRYAGGATRLGVDVARLGLADVGLDGGTLFRGSAHAGKMDLGHGRIDLAIGSDHALGSLTGLAQGAVLNDVRVDGPDKTQALHLAEARLDEARLDYGARRMMLGALHLSGLEVPLRRSAGGAFNLARLMPPYTPVAAKASRVKADGEAQATPSWYVHLADFALTNGAVLWEDHAVGPTVRMKVTGIDLASGNLDTDMVRPLDLRFAMRINGAARLSGEGTVAPRTGAGQVRFDLAGFQVGPVLPYLPSLPGLVLRSGKVGAKGVVTLAQGWSPAGVRFVGDASLDGVALHEAGTDAPLVAWNGLALSGLRYAPSGVDIAGARLNGAVGRIAIMADRTFNFSPLVSGATPAATPAAKSDAAKSEGQVVAVAAPSPVAHAVSPSPVSSSPALPIRLHDLALQGGTLNFADYSISPSFEARIDALHGHVRNITNSGGALAAIDLQGQVNDRYSPVTLSGTMDPFHYDRASDVQVAFSNIELPMFNPYSGVYAGYSIAKGKLSTRFTYHIANRALQAEHHVIVDQLQWGQASANKARVSWPVRLATALLKDSHGVIRLDVPVRGTLDDPTFRLGPIIWKIIGNVITKAVTAPFRFLGSLFAGAEKAQFVDFAPGSAQLPDTAGESLTALGKGLADRPALNLDIPAGPGLAGDAKVLADRKMNAALMVKPIRKGQPVDFAALAPADQEKRLKALFKQSFHQNPDFAGLAPEAKGDDGHKARVTGEIDWLRDHLRKGFMPGPADLEALGRARGTAIRDALVTKGGIDPIRLFLSTSTSGEEKDGTVRFELKLR</sequence>
<dbReference type="RefSeq" id="WP_008070901.1">
    <property type="nucleotide sequence ID" value="NZ_GL876934.1"/>
</dbReference>
<dbReference type="eggNOG" id="COG2982">
    <property type="taxonomic scope" value="Bacteria"/>
</dbReference>
<dbReference type="STRING" id="983920.Y88_3100"/>
<gene>
    <name evidence="1" type="ORF">Y88_3100</name>
</gene>
<dbReference type="InterPro" id="IPR008023">
    <property type="entry name" value="DUF748"/>
</dbReference>
<keyword evidence="2" id="KW-1185">Reference proteome</keyword>
<dbReference type="PANTHER" id="PTHR30441:SF8">
    <property type="entry name" value="DUF748 DOMAIN-CONTAINING PROTEIN"/>
    <property type="match status" value="1"/>
</dbReference>
<dbReference type="InterPro" id="IPR052894">
    <property type="entry name" value="AsmA-related"/>
</dbReference>
<reference evidence="1 2" key="1">
    <citation type="journal article" date="2012" name="J. Bacteriol.">
        <title>Draft Genome Sequence of Novosphingobium nitrogenifigens Y88T.</title>
        <authorList>
            <person name="Strabala T.J."/>
            <person name="Macdonald L."/>
            <person name="Liu V."/>
            <person name="Smit A.M."/>
        </authorList>
    </citation>
    <scope>NUCLEOTIDE SEQUENCE [LARGE SCALE GENOMIC DNA]</scope>
    <source>
        <strain evidence="1 2">DSM 19370</strain>
    </source>
</reference>
<evidence type="ECO:0000313" key="2">
    <source>
        <dbReference type="Proteomes" id="UP000004728"/>
    </source>
</evidence>
<evidence type="ECO:0000313" key="1">
    <source>
        <dbReference type="EMBL" id="EGD57774.1"/>
    </source>
</evidence>
<proteinExistence type="predicted"/>
<dbReference type="Proteomes" id="UP000004728">
    <property type="component" value="Unassembled WGS sequence"/>
</dbReference>
<organism evidence="1 2">
    <name type="scientific">Novosphingobium nitrogenifigens DSM 19370</name>
    <dbReference type="NCBI Taxonomy" id="983920"/>
    <lineage>
        <taxon>Bacteria</taxon>
        <taxon>Pseudomonadati</taxon>
        <taxon>Pseudomonadota</taxon>
        <taxon>Alphaproteobacteria</taxon>
        <taxon>Sphingomonadales</taxon>
        <taxon>Sphingomonadaceae</taxon>
        <taxon>Novosphingobium</taxon>
    </lineage>
</organism>
<comment type="caution">
    <text evidence="1">The sequence shown here is derived from an EMBL/GenBank/DDBJ whole genome shotgun (WGS) entry which is preliminary data.</text>
</comment>
<dbReference type="OrthoDB" id="9757969at2"/>
<dbReference type="EMBL" id="AEWJ01000054">
    <property type="protein sequence ID" value="EGD57774.1"/>
    <property type="molecule type" value="Genomic_DNA"/>
</dbReference>